<name>A0ABS4J4I5_9BACL</name>
<evidence type="ECO:0000313" key="2">
    <source>
        <dbReference type="Proteomes" id="UP001519287"/>
    </source>
</evidence>
<organism evidence="1 2">
    <name type="scientific">Paenibacillus eucommiae</name>
    <dbReference type="NCBI Taxonomy" id="1355755"/>
    <lineage>
        <taxon>Bacteria</taxon>
        <taxon>Bacillati</taxon>
        <taxon>Bacillota</taxon>
        <taxon>Bacilli</taxon>
        <taxon>Bacillales</taxon>
        <taxon>Paenibacillaceae</taxon>
        <taxon>Paenibacillus</taxon>
    </lineage>
</organism>
<keyword evidence="2" id="KW-1185">Reference proteome</keyword>
<dbReference type="Proteomes" id="UP001519287">
    <property type="component" value="Unassembled WGS sequence"/>
</dbReference>
<evidence type="ECO:0000313" key="1">
    <source>
        <dbReference type="EMBL" id="MBP1994743.1"/>
    </source>
</evidence>
<comment type="caution">
    <text evidence="1">The sequence shown here is derived from an EMBL/GenBank/DDBJ whole genome shotgun (WGS) entry which is preliminary data.</text>
</comment>
<protein>
    <submittedName>
        <fullName evidence="1">Uncharacterized protein</fullName>
    </submittedName>
</protein>
<proteinExistence type="predicted"/>
<dbReference type="EMBL" id="JAGGLB010000028">
    <property type="protein sequence ID" value="MBP1994743.1"/>
    <property type="molecule type" value="Genomic_DNA"/>
</dbReference>
<accession>A0ABS4J4I5</accession>
<dbReference type="RefSeq" id="WP_209976577.1">
    <property type="nucleotide sequence ID" value="NZ_JAGGLB010000028.1"/>
</dbReference>
<reference evidence="1 2" key="1">
    <citation type="submission" date="2021-03" db="EMBL/GenBank/DDBJ databases">
        <title>Genomic Encyclopedia of Type Strains, Phase IV (KMG-IV): sequencing the most valuable type-strain genomes for metagenomic binning, comparative biology and taxonomic classification.</title>
        <authorList>
            <person name="Goeker M."/>
        </authorList>
    </citation>
    <scope>NUCLEOTIDE SEQUENCE [LARGE SCALE GENOMIC DNA]</scope>
    <source>
        <strain evidence="1 2">DSM 26048</strain>
    </source>
</reference>
<sequence>MSEVNYSILDMDEYLILLKAAEAEESFPQLIYDFSSRHPSLKIHEIFKLAAEKLEKLLQIQALEIVKINYHPWHDKGRTEHLPAELALIMLHKPELWDRENEEAYRMLTTDAGHSLLDQYELMVN</sequence>
<gene>
    <name evidence="1" type="ORF">J2Z66_006383</name>
</gene>